<organism evidence="1">
    <name type="scientific">Caldicellulosiruptor owensensis</name>
    <dbReference type="NCBI Taxonomy" id="55205"/>
    <lineage>
        <taxon>Bacteria</taxon>
        <taxon>Bacillati</taxon>
        <taxon>Bacillota</taxon>
        <taxon>Bacillota incertae sedis</taxon>
        <taxon>Caldicellulosiruptorales</taxon>
        <taxon>Caldicellulosiruptoraceae</taxon>
        <taxon>Caldicellulosiruptor</taxon>
    </lineage>
</organism>
<name>A0A7C5Z7N5_9FIRM</name>
<reference evidence="1" key="1">
    <citation type="journal article" date="2020" name="mSystems">
        <title>Genome- and Community-Level Interaction Insights into Carbon Utilization and Element Cycling Functions of Hydrothermarchaeota in Hydrothermal Sediment.</title>
        <authorList>
            <person name="Zhou Z."/>
            <person name="Liu Y."/>
            <person name="Xu W."/>
            <person name="Pan J."/>
            <person name="Luo Z.H."/>
            <person name="Li M."/>
        </authorList>
    </citation>
    <scope>NUCLEOTIDE SEQUENCE [LARGE SCALE GENOMIC DNA]</scope>
    <source>
        <strain evidence="1">SpSt-102</strain>
    </source>
</reference>
<evidence type="ECO:0000313" key="1">
    <source>
        <dbReference type="EMBL" id="HHS01398.1"/>
    </source>
</evidence>
<dbReference type="Pfam" id="PF21699">
    <property type="entry name" value="TM1266-like"/>
    <property type="match status" value="1"/>
</dbReference>
<dbReference type="InterPro" id="IPR045865">
    <property type="entry name" value="ACT-like_dom_sf"/>
</dbReference>
<comment type="caution">
    <text evidence="1">The sequence shown here is derived from an EMBL/GenBank/DDBJ whole genome shotgun (WGS) entry which is preliminary data.</text>
</comment>
<gene>
    <name evidence="1" type="ORF">ENL71_02525</name>
</gene>
<dbReference type="InterPro" id="IPR027271">
    <property type="entry name" value="Acetolactate_synth/TF_NikR_C"/>
</dbReference>
<protein>
    <submittedName>
        <fullName evidence="1">CopG family transcriptional regulator</fullName>
    </submittedName>
</protein>
<dbReference type="NCBIfam" id="TIGR03959">
    <property type="entry name" value="hyd_TM1266"/>
    <property type="match status" value="1"/>
</dbReference>
<dbReference type="EMBL" id="DRUZ01000033">
    <property type="protein sequence ID" value="HHS01398.1"/>
    <property type="molecule type" value="Genomic_DNA"/>
</dbReference>
<dbReference type="AlphaFoldDB" id="A0A7C5Z7N5"/>
<proteinExistence type="predicted"/>
<dbReference type="SUPFAM" id="SSF55021">
    <property type="entry name" value="ACT-like"/>
    <property type="match status" value="1"/>
</dbReference>
<sequence>MERRIGVIGIVVDNRKEVADKLNKILTDHGDIIVGRMGIPYKERGLCVISLIVDGTTDEIGALTGKLGSLSGVKVKSALTK</sequence>
<dbReference type="Gene3D" id="3.30.70.1150">
    <property type="entry name" value="ACT-like. Chain A, domain 2"/>
    <property type="match status" value="1"/>
</dbReference>
<dbReference type="InterPro" id="IPR023860">
    <property type="entry name" value="FeFe-hyd_TM1266"/>
</dbReference>
<accession>A0A7C5Z7N5</accession>